<gene>
    <name evidence="1" type="ORF">A2161_03630</name>
</gene>
<evidence type="ECO:0000313" key="1">
    <source>
        <dbReference type="EMBL" id="OGL43345.1"/>
    </source>
</evidence>
<evidence type="ECO:0000313" key="2">
    <source>
        <dbReference type="Proteomes" id="UP000179266"/>
    </source>
</evidence>
<sequence>MRCFRLFCVIAVFLVFVILMANIDNVNAKKIIKQQDKTSILKNILQKSREYHGYSAWTKKKSVWSANSRKQFDINGNEVMQVSEIQCYLLKPQLKIFTETLERLPLTVKIFDGIKFNVWHNGKLETDDNVLRLARFQSFWDFVLSNFPFIALNPKNNYQSLGQSRIKGVVYEKIRVVVNREVFPETPHNWYLIYINSVTGQIQKAYGEIAALEFSGMVQMIEFESYFETEGIKIPQKLSVFLVSGEELKVGPFLEEITRENISFKRSIPDDLFDSNFYKFLQK</sequence>
<name>A0A1F7RP58_9BACT</name>
<dbReference type="EMBL" id="MGDD01000279">
    <property type="protein sequence ID" value="OGL43345.1"/>
    <property type="molecule type" value="Genomic_DNA"/>
</dbReference>
<organism evidence="1 2">
    <name type="scientific">Candidatus Schekmanbacteria bacterium RBG_13_48_7</name>
    <dbReference type="NCBI Taxonomy" id="1817878"/>
    <lineage>
        <taxon>Bacteria</taxon>
        <taxon>Candidatus Schekmaniibacteriota</taxon>
    </lineage>
</organism>
<evidence type="ECO:0008006" key="3">
    <source>
        <dbReference type="Google" id="ProtNLM"/>
    </source>
</evidence>
<dbReference type="Proteomes" id="UP000179266">
    <property type="component" value="Unassembled WGS sequence"/>
</dbReference>
<protein>
    <recommendedName>
        <fullName evidence="3">Outer membrane lipoprotein-sorting protein</fullName>
    </recommendedName>
</protein>
<comment type="caution">
    <text evidence="1">The sequence shown here is derived from an EMBL/GenBank/DDBJ whole genome shotgun (WGS) entry which is preliminary data.</text>
</comment>
<reference evidence="1 2" key="1">
    <citation type="journal article" date="2016" name="Nat. Commun.">
        <title>Thousands of microbial genomes shed light on interconnected biogeochemical processes in an aquifer system.</title>
        <authorList>
            <person name="Anantharaman K."/>
            <person name="Brown C.T."/>
            <person name="Hug L.A."/>
            <person name="Sharon I."/>
            <person name="Castelle C.J."/>
            <person name="Probst A.J."/>
            <person name="Thomas B.C."/>
            <person name="Singh A."/>
            <person name="Wilkins M.J."/>
            <person name="Karaoz U."/>
            <person name="Brodie E.L."/>
            <person name="Williams K.H."/>
            <person name="Hubbard S.S."/>
            <person name="Banfield J.F."/>
        </authorList>
    </citation>
    <scope>NUCLEOTIDE SEQUENCE [LARGE SCALE GENOMIC DNA]</scope>
</reference>
<accession>A0A1F7RP58</accession>
<dbReference type="AlphaFoldDB" id="A0A1F7RP58"/>
<proteinExistence type="predicted"/>